<dbReference type="Pfam" id="PF00892">
    <property type="entry name" value="EamA"/>
    <property type="match status" value="2"/>
</dbReference>
<keyword evidence="4" id="KW-1003">Cell membrane</keyword>
<gene>
    <name evidence="12" type="primary">Aste57867_14081</name>
    <name evidence="11" type="ORF">As57867_014030</name>
    <name evidence="12" type="ORF">ASTE57867_14081</name>
</gene>
<feature type="transmembrane region" description="Helical" evidence="9">
    <location>
        <begin position="76"/>
        <end position="96"/>
    </location>
</feature>
<feature type="transmembrane region" description="Helical" evidence="9">
    <location>
        <begin position="9"/>
        <end position="27"/>
    </location>
</feature>
<evidence type="ECO:0000256" key="5">
    <source>
        <dbReference type="ARBA" id="ARBA00022692"/>
    </source>
</evidence>
<comment type="subcellular location">
    <subcellularLocation>
        <location evidence="1">Cell membrane</location>
        <topology evidence="1">Multi-pass membrane protein</topology>
    </subcellularLocation>
</comment>
<dbReference type="InterPro" id="IPR037185">
    <property type="entry name" value="EmrE-like"/>
</dbReference>
<accession>A0A485L0N9</accession>
<keyword evidence="3" id="KW-0813">Transport</keyword>
<evidence type="ECO:0000256" key="2">
    <source>
        <dbReference type="ARBA" id="ARBA00007362"/>
    </source>
</evidence>
<sequence length="344" mass="37535">MIQANPRRGIICCVAANALWAVAAIYLKLVDTASVVEVFCHRIVWAFPTLLLYLLVTSQLHVLYHSLCNWKLVLRYAGSSLLLGASLYVTVWAIYSNHIVEMSLAFFINPLVNVLLGILFLGERLRRYQWVAVTCAVAGVLVVGITNGQVPWIALGIAFNFSIYGFVKKLAPLDPVVGVTIELALISVPAAVYLASSQTVFGHDKVTTDLLLVGAGIFPTAIPYVLYSAAAQHISMTLLGVLQYILPTGSFLVGTFMYHESVSTGKLIGFIVVWAGLLIFTIEGIVWQRLKAPLADLSSVVVVPIELDDDKLDTTLPSQDHWQNLESPQGKTDGSMSKESTSRN</sequence>
<keyword evidence="13" id="KW-1185">Reference proteome</keyword>
<proteinExistence type="inferred from homology"/>
<organism evidence="12 13">
    <name type="scientific">Aphanomyces stellatus</name>
    <dbReference type="NCBI Taxonomy" id="120398"/>
    <lineage>
        <taxon>Eukaryota</taxon>
        <taxon>Sar</taxon>
        <taxon>Stramenopiles</taxon>
        <taxon>Oomycota</taxon>
        <taxon>Saprolegniomycetes</taxon>
        <taxon>Saprolegniales</taxon>
        <taxon>Verrucalvaceae</taxon>
        <taxon>Aphanomyces</taxon>
    </lineage>
</organism>
<dbReference type="NCBIfam" id="TIGR00688">
    <property type="entry name" value="rarD"/>
    <property type="match status" value="1"/>
</dbReference>
<dbReference type="EMBL" id="VJMH01005517">
    <property type="protein sequence ID" value="KAF0695077.1"/>
    <property type="molecule type" value="Genomic_DNA"/>
</dbReference>
<evidence type="ECO:0000313" key="12">
    <source>
        <dbReference type="EMBL" id="VFT90909.1"/>
    </source>
</evidence>
<keyword evidence="5 9" id="KW-0812">Transmembrane</keyword>
<name>A0A485L0N9_9STRA</name>
<dbReference type="InterPro" id="IPR000620">
    <property type="entry name" value="EamA_dom"/>
</dbReference>
<dbReference type="PANTHER" id="PTHR22911">
    <property type="entry name" value="ACYL-MALONYL CONDENSING ENZYME-RELATED"/>
    <property type="match status" value="1"/>
</dbReference>
<reference evidence="11" key="2">
    <citation type="submission" date="2019-06" db="EMBL/GenBank/DDBJ databases">
        <title>Genomics analysis of Aphanomyces spp. identifies a new class of oomycete effector associated with host adaptation.</title>
        <authorList>
            <person name="Gaulin E."/>
        </authorList>
    </citation>
    <scope>NUCLEOTIDE SEQUENCE</scope>
    <source>
        <strain evidence="11">CBS 578.67</strain>
    </source>
</reference>
<feature type="transmembrane region" description="Helical" evidence="9">
    <location>
        <begin position="102"/>
        <end position="121"/>
    </location>
</feature>
<feature type="transmembrane region" description="Helical" evidence="9">
    <location>
        <begin position="43"/>
        <end position="64"/>
    </location>
</feature>
<evidence type="ECO:0000313" key="13">
    <source>
        <dbReference type="Proteomes" id="UP000332933"/>
    </source>
</evidence>
<dbReference type="AlphaFoldDB" id="A0A485L0N9"/>
<evidence type="ECO:0000256" key="9">
    <source>
        <dbReference type="SAM" id="Phobius"/>
    </source>
</evidence>
<feature type="transmembrane region" description="Helical" evidence="9">
    <location>
        <begin position="265"/>
        <end position="287"/>
    </location>
</feature>
<feature type="transmembrane region" description="Helical" evidence="9">
    <location>
        <begin position="239"/>
        <end position="259"/>
    </location>
</feature>
<feature type="domain" description="EamA" evidence="10">
    <location>
        <begin position="8"/>
        <end position="143"/>
    </location>
</feature>
<dbReference type="EMBL" id="CAADRA010005538">
    <property type="protein sequence ID" value="VFT90909.1"/>
    <property type="molecule type" value="Genomic_DNA"/>
</dbReference>
<dbReference type="GO" id="GO:0005886">
    <property type="term" value="C:plasma membrane"/>
    <property type="evidence" value="ECO:0007669"/>
    <property type="project" value="UniProtKB-SubCell"/>
</dbReference>
<dbReference type="InterPro" id="IPR004626">
    <property type="entry name" value="RarD"/>
</dbReference>
<feature type="transmembrane region" description="Helical" evidence="9">
    <location>
        <begin position="176"/>
        <end position="195"/>
    </location>
</feature>
<evidence type="ECO:0000256" key="1">
    <source>
        <dbReference type="ARBA" id="ARBA00004651"/>
    </source>
</evidence>
<evidence type="ECO:0000256" key="6">
    <source>
        <dbReference type="ARBA" id="ARBA00022989"/>
    </source>
</evidence>
<dbReference type="SUPFAM" id="SSF103481">
    <property type="entry name" value="Multidrug resistance efflux transporter EmrE"/>
    <property type="match status" value="2"/>
</dbReference>
<dbReference type="Proteomes" id="UP000332933">
    <property type="component" value="Unassembled WGS sequence"/>
</dbReference>
<evidence type="ECO:0000256" key="4">
    <source>
        <dbReference type="ARBA" id="ARBA00022475"/>
    </source>
</evidence>
<dbReference type="PANTHER" id="PTHR22911:SF137">
    <property type="entry name" value="SOLUTE CARRIER FAMILY 35 MEMBER G2-RELATED"/>
    <property type="match status" value="1"/>
</dbReference>
<evidence type="ECO:0000256" key="3">
    <source>
        <dbReference type="ARBA" id="ARBA00022448"/>
    </source>
</evidence>
<protein>
    <submittedName>
        <fullName evidence="12">Aste57867_14081 protein</fullName>
    </submittedName>
</protein>
<evidence type="ECO:0000256" key="8">
    <source>
        <dbReference type="SAM" id="MobiDB-lite"/>
    </source>
</evidence>
<keyword evidence="7 9" id="KW-0472">Membrane</keyword>
<keyword evidence="6 9" id="KW-1133">Transmembrane helix</keyword>
<feature type="transmembrane region" description="Helical" evidence="9">
    <location>
        <begin position="210"/>
        <end position="227"/>
    </location>
</feature>
<reference evidence="12 13" key="1">
    <citation type="submission" date="2019-03" db="EMBL/GenBank/DDBJ databases">
        <authorList>
            <person name="Gaulin E."/>
            <person name="Dumas B."/>
        </authorList>
    </citation>
    <scope>NUCLEOTIDE SEQUENCE [LARGE SCALE GENOMIC DNA]</scope>
    <source>
        <strain evidence="12">CBS 568.67</strain>
    </source>
</reference>
<comment type="similarity">
    <text evidence="2">Belongs to the EamA transporter family.</text>
</comment>
<evidence type="ECO:0000313" key="11">
    <source>
        <dbReference type="EMBL" id="KAF0695077.1"/>
    </source>
</evidence>
<evidence type="ECO:0000256" key="7">
    <source>
        <dbReference type="ARBA" id="ARBA00023136"/>
    </source>
</evidence>
<feature type="compositionally biased region" description="Polar residues" evidence="8">
    <location>
        <begin position="315"/>
        <end position="344"/>
    </location>
</feature>
<feature type="region of interest" description="Disordered" evidence="8">
    <location>
        <begin position="314"/>
        <end position="344"/>
    </location>
</feature>
<dbReference type="OrthoDB" id="64403at2759"/>
<feature type="domain" description="EamA" evidence="10">
    <location>
        <begin position="153"/>
        <end position="281"/>
    </location>
</feature>
<feature type="transmembrane region" description="Helical" evidence="9">
    <location>
        <begin position="128"/>
        <end position="145"/>
    </location>
</feature>
<evidence type="ECO:0000259" key="10">
    <source>
        <dbReference type="Pfam" id="PF00892"/>
    </source>
</evidence>